<evidence type="ECO:0000256" key="3">
    <source>
        <dbReference type="ARBA" id="ARBA00022670"/>
    </source>
</evidence>
<keyword evidence="5" id="KW-0732">Signal</keyword>
<evidence type="ECO:0000256" key="4">
    <source>
        <dbReference type="ARBA" id="ARBA00022801"/>
    </source>
</evidence>
<dbReference type="InterPro" id="IPR000819">
    <property type="entry name" value="Peptidase_M17_C"/>
</dbReference>
<gene>
    <name evidence="8" type="ORF">CYCCA115_LOCUS7492</name>
</gene>
<sequence length="586" mass="61776">MASFRAWRGFPQLLLCLSTTTSVSSFLNVPAPQARGLATRMMSPSRSVATSFYSTSLHASTAADAGTSNAPTLDFVSSLPSMEDYNSTVIIGKKSSLDNLLMSQLVELLGLQDESNSPIVETILKSIGKKKGGSSSTFLSSNNKVHKLSIGGLPSELSRHNHPMAVHSLTRLVGSLVGTSGKGSNTRVVVLTDDHPIGPLAMAMAKAFPLFSKKSKTQASGDDDDEASDDKKRTISIVFCKSDGTMVDGEAELKAAQVAAAGVQLAARLVDSHPALLTTSQYAKEIQSMVDDYNKSGDKPKVEMKQIVGNDLKQYGGLYGVGQAANCPPRLVLLEYDGTNGSADAETVALVGKGIVYDTGGLSLKTRAGMAGMKHDMGGSAGVFAGFWSAVQLGVPKKVHCILCLAENAIGPDAFRNDDILDMYSGKTVEVNNCDAEGRLVLADGVAHATKHIDGLDLVVDMATLTGAQLVATGKKHAGILANTEELENRAMAAGMHSGDLVYPLLYSPELLMDEFKSEVADMKNSVKDRSNAQTSCAGHFIEAHLDKDYKNGWLHVDMAGPGTNGQRGTGYGVGLVLSLLDAPGF</sequence>
<dbReference type="Proteomes" id="UP001295423">
    <property type="component" value="Unassembled WGS sequence"/>
</dbReference>
<dbReference type="InterPro" id="IPR041417">
    <property type="entry name" value="NPEPL1_N"/>
</dbReference>
<evidence type="ECO:0000256" key="2">
    <source>
        <dbReference type="ARBA" id="ARBA00022438"/>
    </source>
</evidence>
<dbReference type="SUPFAM" id="SSF53187">
    <property type="entry name" value="Zn-dependent exopeptidases"/>
    <property type="match status" value="1"/>
</dbReference>
<keyword evidence="9" id="KW-1185">Reference proteome</keyword>
<organism evidence="8 9">
    <name type="scientific">Cylindrotheca closterium</name>
    <dbReference type="NCBI Taxonomy" id="2856"/>
    <lineage>
        <taxon>Eukaryota</taxon>
        <taxon>Sar</taxon>
        <taxon>Stramenopiles</taxon>
        <taxon>Ochrophyta</taxon>
        <taxon>Bacillariophyta</taxon>
        <taxon>Bacillariophyceae</taxon>
        <taxon>Bacillariophycidae</taxon>
        <taxon>Bacillariales</taxon>
        <taxon>Bacillariaceae</taxon>
        <taxon>Cylindrotheca</taxon>
    </lineage>
</organism>
<dbReference type="CDD" id="cd00433">
    <property type="entry name" value="Peptidase_M17"/>
    <property type="match status" value="1"/>
</dbReference>
<keyword evidence="3" id="KW-0645">Protease</keyword>
<dbReference type="GO" id="GO:0006508">
    <property type="term" value="P:proteolysis"/>
    <property type="evidence" value="ECO:0007669"/>
    <property type="project" value="UniProtKB-KW"/>
</dbReference>
<feature type="domain" description="Probable aminopeptidase NPEPL1 N-terminal" evidence="7">
    <location>
        <begin position="89"/>
        <end position="216"/>
    </location>
</feature>
<evidence type="ECO:0000259" key="6">
    <source>
        <dbReference type="Pfam" id="PF00883"/>
    </source>
</evidence>
<reference evidence="8" key="1">
    <citation type="submission" date="2023-08" db="EMBL/GenBank/DDBJ databases">
        <authorList>
            <person name="Audoor S."/>
            <person name="Bilcke G."/>
        </authorList>
    </citation>
    <scope>NUCLEOTIDE SEQUENCE</scope>
</reference>
<dbReference type="AlphaFoldDB" id="A0AAD2CS58"/>
<evidence type="ECO:0000259" key="7">
    <source>
        <dbReference type="Pfam" id="PF18295"/>
    </source>
</evidence>
<dbReference type="Pfam" id="PF00883">
    <property type="entry name" value="Peptidase_M17"/>
    <property type="match status" value="1"/>
</dbReference>
<evidence type="ECO:0008006" key="10">
    <source>
        <dbReference type="Google" id="ProtNLM"/>
    </source>
</evidence>
<dbReference type="Gene3D" id="3.40.50.10590">
    <property type="entry name" value="Zn-dependent exopeptidases"/>
    <property type="match status" value="1"/>
</dbReference>
<feature type="domain" description="Cytosol aminopeptidase" evidence="6">
    <location>
        <begin position="265"/>
        <end position="576"/>
    </location>
</feature>
<proteinExistence type="inferred from homology"/>
<dbReference type="GO" id="GO:0070006">
    <property type="term" value="F:metalloaminopeptidase activity"/>
    <property type="evidence" value="ECO:0007669"/>
    <property type="project" value="InterPro"/>
</dbReference>
<dbReference type="Pfam" id="PF18295">
    <property type="entry name" value="Pdase_M17_N2"/>
    <property type="match status" value="1"/>
</dbReference>
<evidence type="ECO:0000256" key="1">
    <source>
        <dbReference type="ARBA" id="ARBA00009528"/>
    </source>
</evidence>
<dbReference type="GO" id="GO:0030145">
    <property type="term" value="F:manganese ion binding"/>
    <property type="evidence" value="ECO:0007669"/>
    <property type="project" value="InterPro"/>
</dbReference>
<feature type="chain" id="PRO_5042185541" description="Cytosol aminopeptidase domain-containing protein" evidence="5">
    <location>
        <begin position="26"/>
        <end position="586"/>
    </location>
</feature>
<dbReference type="GO" id="GO:0005737">
    <property type="term" value="C:cytoplasm"/>
    <property type="evidence" value="ECO:0007669"/>
    <property type="project" value="InterPro"/>
</dbReference>
<name>A0AAD2CS58_9STRA</name>
<comment type="similarity">
    <text evidence="1">Belongs to the peptidase M17 family.</text>
</comment>
<evidence type="ECO:0000256" key="5">
    <source>
        <dbReference type="SAM" id="SignalP"/>
    </source>
</evidence>
<keyword evidence="4" id="KW-0378">Hydrolase</keyword>
<dbReference type="PANTHER" id="PTHR11963">
    <property type="entry name" value="LEUCINE AMINOPEPTIDASE-RELATED"/>
    <property type="match status" value="1"/>
</dbReference>
<dbReference type="PRINTS" id="PR00481">
    <property type="entry name" value="LAMNOPPTDASE"/>
</dbReference>
<dbReference type="InterPro" id="IPR011356">
    <property type="entry name" value="Leucine_aapep/pepB"/>
</dbReference>
<accession>A0AAD2CS58</accession>
<evidence type="ECO:0000313" key="9">
    <source>
        <dbReference type="Proteomes" id="UP001295423"/>
    </source>
</evidence>
<dbReference type="Gene3D" id="3.40.630.10">
    <property type="entry name" value="Zn peptidases"/>
    <property type="match status" value="1"/>
</dbReference>
<dbReference type="PANTHER" id="PTHR11963:SF48">
    <property type="entry name" value="DIPEPTIDASE B, ISOFORM A"/>
    <property type="match status" value="1"/>
</dbReference>
<feature type="signal peptide" evidence="5">
    <location>
        <begin position="1"/>
        <end position="25"/>
    </location>
</feature>
<protein>
    <recommendedName>
        <fullName evidence="10">Cytosol aminopeptidase domain-containing protein</fullName>
    </recommendedName>
</protein>
<comment type="caution">
    <text evidence="8">The sequence shown here is derived from an EMBL/GenBank/DDBJ whole genome shotgun (WGS) entry which is preliminary data.</text>
</comment>
<dbReference type="EMBL" id="CAKOGP040001001">
    <property type="protein sequence ID" value="CAJ1941378.1"/>
    <property type="molecule type" value="Genomic_DNA"/>
</dbReference>
<keyword evidence="2" id="KW-0031">Aminopeptidase</keyword>
<evidence type="ECO:0000313" key="8">
    <source>
        <dbReference type="EMBL" id="CAJ1941378.1"/>
    </source>
</evidence>